<keyword evidence="1 3" id="KW-0820">tRNA-binding</keyword>
<evidence type="ECO:0000256" key="1">
    <source>
        <dbReference type="ARBA" id="ARBA00022555"/>
    </source>
</evidence>
<evidence type="ECO:0000259" key="4">
    <source>
        <dbReference type="PROSITE" id="PS50886"/>
    </source>
</evidence>
<dbReference type="Pfam" id="PF14794">
    <property type="entry name" value="DUF4479"/>
    <property type="match status" value="1"/>
</dbReference>
<evidence type="ECO:0000313" key="5">
    <source>
        <dbReference type="EMBL" id="MCU9595180.1"/>
    </source>
</evidence>
<evidence type="ECO:0000256" key="2">
    <source>
        <dbReference type="ARBA" id="ARBA00022884"/>
    </source>
</evidence>
<sequence>MNVFYNKEGIGDTLIISLKPIDYDKMKYEKRGELVRIYNEESNETYGYNLFHATKYFDVKASNRAVIDLDPVFLRKVNDLLGGHGFDEKLEADFAPKFVVGYVEEIEKHPKADKLSICQVDVGFEKLQIVCGAPNVDAGQKVVVARIGAVMPSGLVIQPSELRGIASNGMICSARELGLPNAPEKKGILVLDDSYQVGAKFEF</sequence>
<keyword evidence="6" id="KW-1185">Reference proteome</keyword>
<dbReference type="Proteomes" id="UP001208656">
    <property type="component" value="Unassembled WGS sequence"/>
</dbReference>
<organism evidence="5 6">
    <name type="scientific">Pallidibacillus thermolactis</name>
    <dbReference type="NCBI Taxonomy" id="251051"/>
    <lineage>
        <taxon>Bacteria</taxon>
        <taxon>Bacillati</taxon>
        <taxon>Bacillota</taxon>
        <taxon>Bacilli</taxon>
        <taxon>Bacillales</taxon>
        <taxon>Bacillaceae</taxon>
        <taxon>Pallidibacillus</taxon>
    </lineage>
</organism>
<dbReference type="CDD" id="cd02796">
    <property type="entry name" value="tRNA_bind_bactPheRS"/>
    <property type="match status" value="1"/>
</dbReference>
<dbReference type="SUPFAM" id="SSF50249">
    <property type="entry name" value="Nucleic acid-binding proteins"/>
    <property type="match status" value="1"/>
</dbReference>
<dbReference type="InterPro" id="IPR002547">
    <property type="entry name" value="tRNA-bd_dom"/>
</dbReference>
<feature type="domain" description="TRNA-binding" evidence="4">
    <location>
        <begin position="92"/>
        <end position="202"/>
    </location>
</feature>
<name>A0ABT2WHK5_9BACI</name>
<dbReference type="InterPro" id="IPR012340">
    <property type="entry name" value="NA-bd_OB-fold"/>
</dbReference>
<dbReference type="Pfam" id="PF01588">
    <property type="entry name" value="tRNA_bind"/>
    <property type="match status" value="1"/>
</dbReference>
<gene>
    <name evidence="5" type="ORF">OEV82_12095</name>
</gene>
<evidence type="ECO:0000256" key="3">
    <source>
        <dbReference type="PROSITE-ProRule" id="PRU00209"/>
    </source>
</evidence>
<reference evidence="5 6" key="1">
    <citation type="submission" date="2022-10" db="EMBL/GenBank/DDBJ databases">
        <title>Description of Fervidibacillus gen. nov. in the family Fervidibacillaceae fam. nov. with two species, Fervidibacillus albus sp. nov., and Fervidibacillus halotolerans sp. nov., isolated from tidal flat sediments.</title>
        <authorList>
            <person name="Kwon K.K."/>
            <person name="Yang S.-H."/>
        </authorList>
    </citation>
    <scope>NUCLEOTIDE SEQUENCE [LARGE SCALE GENOMIC DNA]</scope>
    <source>
        <strain evidence="5 6">DSM 23332</strain>
    </source>
</reference>
<accession>A0ABT2WHK5</accession>
<dbReference type="InterPro" id="IPR037154">
    <property type="entry name" value="YtpR-like_sf"/>
</dbReference>
<dbReference type="NCBIfam" id="NF045760">
    <property type="entry name" value="YtpR"/>
    <property type="match status" value="1"/>
</dbReference>
<keyword evidence="2 3" id="KW-0694">RNA-binding</keyword>
<proteinExistence type="predicted"/>
<dbReference type="InterPro" id="IPR027855">
    <property type="entry name" value="DUF4479"/>
</dbReference>
<dbReference type="EMBL" id="JAOUSE010000041">
    <property type="protein sequence ID" value="MCU9595180.1"/>
    <property type="molecule type" value="Genomic_DNA"/>
</dbReference>
<dbReference type="RefSeq" id="WP_173659368.1">
    <property type="nucleotide sequence ID" value="NZ_JAOUSE010000041.1"/>
</dbReference>
<dbReference type="PROSITE" id="PS50886">
    <property type="entry name" value="TRBD"/>
    <property type="match status" value="1"/>
</dbReference>
<dbReference type="Gene3D" id="3.30.1940.10">
    <property type="entry name" value="YtpR-like"/>
    <property type="match status" value="1"/>
</dbReference>
<protein>
    <submittedName>
        <fullName evidence="5">DUF4479 domain-containing protein</fullName>
    </submittedName>
</protein>
<dbReference type="Gene3D" id="2.40.50.140">
    <property type="entry name" value="Nucleic acid-binding proteins"/>
    <property type="match status" value="1"/>
</dbReference>
<evidence type="ECO:0000313" key="6">
    <source>
        <dbReference type="Proteomes" id="UP001208656"/>
    </source>
</evidence>
<dbReference type="InterPro" id="IPR033714">
    <property type="entry name" value="tRNA_bind_bactPheRS"/>
</dbReference>
<comment type="caution">
    <text evidence="5">The sequence shown here is derived from an EMBL/GenBank/DDBJ whole genome shotgun (WGS) entry which is preliminary data.</text>
</comment>